<proteinExistence type="predicted"/>
<name>A0A8J3QTS7_9ACTN</name>
<sequence>MVTSGTLFNIRWLCPDKAGGDIVMLGLSQWLCDSGWRGDPLGGINPHLVAAPFHVYYTFTS</sequence>
<dbReference type="Proteomes" id="UP000642748">
    <property type="component" value="Unassembled WGS sequence"/>
</dbReference>
<dbReference type="EMBL" id="BONZ01000039">
    <property type="protein sequence ID" value="GIH15962.1"/>
    <property type="molecule type" value="Genomic_DNA"/>
</dbReference>
<gene>
    <name evidence="1" type="ORF">Raf01_41340</name>
</gene>
<organism evidence="1 2">
    <name type="scientific">Rugosimonospora africana</name>
    <dbReference type="NCBI Taxonomy" id="556532"/>
    <lineage>
        <taxon>Bacteria</taxon>
        <taxon>Bacillati</taxon>
        <taxon>Actinomycetota</taxon>
        <taxon>Actinomycetes</taxon>
        <taxon>Micromonosporales</taxon>
        <taxon>Micromonosporaceae</taxon>
        <taxon>Rugosimonospora</taxon>
    </lineage>
</organism>
<keyword evidence="2" id="KW-1185">Reference proteome</keyword>
<protein>
    <submittedName>
        <fullName evidence="1">Uncharacterized protein</fullName>
    </submittedName>
</protein>
<evidence type="ECO:0000313" key="1">
    <source>
        <dbReference type="EMBL" id="GIH15962.1"/>
    </source>
</evidence>
<accession>A0A8J3QTS7</accession>
<evidence type="ECO:0000313" key="2">
    <source>
        <dbReference type="Proteomes" id="UP000642748"/>
    </source>
</evidence>
<comment type="caution">
    <text evidence="1">The sequence shown here is derived from an EMBL/GenBank/DDBJ whole genome shotgun (WGS) entry which is preliminary data.</text>
</comment>
<reference evidence="1" key="1">
    <citation type="submission" date="2021-01" db="EMBL/GenBank/DDBJ databases">
        <title>Whole genome shotgun sequence of Rugosimonospora africana NBRC 104875.</title>
        <authorList>
            <person name="Komaki H."/>
            <person name="Tamura T."/>
        </authorList>
    </citation>
    <scope>NUCLEOTIDE SEQUENCE</scope>
    <source>
        <strain evidence="1">NBRC 104875</strain>
    </source>
</reference>
<dbReference type="AlphaFoldDB" id="A0A8J3QTS7"/>